<proteinExistence type="predicted"/>
<protein>
    <submittedName>
        <fullName evidence="5">Tetratricopeptide repeat protein</fullName>
    </submittedName>
</protein>
<dbReference type="KEGG" id="nsm:JO391_14715"/>
<dbReference type="PANTHER" id="PTHR44858">
    <property type="entry name" value="TETRATRICOPEPTIDE REPEAT PROTEIN 6"/>
    <property type="match status" value="1"/>
</dbReference>
<name>A0A8G0ZRY5_9RHOB</name>
<dbReference type="RefSeq" id="WP_220661207.1">
    <property type="nucleotide sequence ID" value="NZ_CP069370.1"/>
</dbReference>
<accession>A0A8G0ZRY5</accession>
<dbReference type="InterPro" id="IPR019734">
    <property type="entry name" value="TPR_rpt"/>
</dbReference>
<dbReference type="AlphaFoldDB" id="A0A8G0ZRY5"/>
<keyword evidence="6" id="KW-1185">Reference proteome</keyword>
<evidence type="ECO:0000256" key="3">
    <source>
        <dbReference type="PROSITE-ProRule" id="PRU00339"/>
    </source>
</evidence>
<sequence length="589" mass="62686">MPLVRRLALLLLTVSLPFAATAQDSSGETAAPEPAAEEMFDGDAGAFLAARAAATTNDYRAVAQWQARALAADPDNPQLLQPMIVASAAIGDFESAAAAARHLKDLGQGLPVGDLMIVTDRADKGDFAGILGDADTLSTLGPLTAGLVTGWAEFGNGRMSEAKAAFDKVGDLQGMEAFALYHQALALAAAGDFEGADAIFSGKASGPINLNRRGVIAHAEILSQLERNEDALKRLNEAFGPESDPAIDGLRTALTEGQTLPFDVVADAKGGIAEVFFTVATALNGQADDSFTLLYARAASHLSPRLSDAILLSGGLLEQQKQYDLAIETYSLILPEDPNATMAQIGIAGAEQAKEMPDEAIARLSALAEDHPENFAVHLALGDALRREERYAEAVTAYDAAIAQIPEPQPAHWTLYYSRGVAEERSGQFDDSVADLKKALELAPGQPQVLNYLGYSWVDRGENLDEAMAMIEQAVTAEPDAGYIIDSLAWALFRTGKYQEALEPMERASLLEPVDPVVTDHLGDVYWMNGRKVEARYQWHRALSFEPTEKDAARIQRKLDVGLDVVMQEEAAAAGQAAPAEPATAADGG</sequence>
<evidence type="ECO:0000313" key="6">
    <source>
        <dbReference type="Proteomes" id="UP000826300"/>
    </source>
</evidence>
<dbReference type="EMBL" id="CP069370">
    <property type="protein sequence ID" value="QYZ68988.1"/>
    <property type="molecule type" value="Genomic_DNA"/>
</dbReference>
<organism evidence="5 6">
    <name type="scientific">Neotabrizicola shimadae</name>
    <dbReference type="NCBI Taxonomy" id="2807096"/>
    <lineage>
        <taxon>Bacteria</taxon>
        <taxon>Pseudomonadati</taxon>
        <taxon>Pseudomonadota</taxon>
        <taxon>Alphaproteobacteria</taxon>
        <taxon>Rhodobacterales</taxon>
        <taxon>Paracoccaceae</taxon>
        <taxon>Neotabrizicola</taxon>
    </lineage>
</organism>
<dbReference type="PROSITE" id="PS50005">
    <property type="entry name" value="TPR"/>
    <property type="match status" value="1"/>
</dbReference>
<evidence type="ECO:0000256" key="2">
    <source>
        <dbReference type="ARBA" id="ARBA00022803"/>
    </source>
</evidence>
<reference evidence="5" key="1">
    <citation type="submission" date="2021-02" db="EMBL/GenBank/DDBJ databases">
        <title>Rhodobacter shimadae sp. nov., an aerobic anoxygenic phototrophic bacterium isolated from a hot spring.</title>
        <authorList>
            <person name="Muramatsu S."/>
            <person name="Haruta S."/>
            <person name="Hirose S."/>
            <person name="Hanada S."/>
        </authorList>
    </citation>
    <scope>NUCLEOTIDE SEQUENCE</scope>
    <source>
        <strain evidence="5">N10</strain>
    </source>
</reference>
<dbReference type="PANTHER" id="PTHR44858:SF1">
    <property type="entry name" value="UDP-N-ACETYLGLUCOSAMINE--PEPTIDE N-ACETYLGLUCOSAMINYLTRANSFERASE SPINDLY-RELATED"/>
    <property type="match status" value="1"/>
</dbReference>
<dbReference type="InterPro" id="IPR011990">
    <property type="entry name" value="TPR-like_helical_dom_sf"/>
</dbReference>
<evidence type="ECO:0000256" key="1">
    <source>
        <dbReference type="ARBA" id="ARBA00022737"/>
    </source>
</evidence>
<dbReference type="InterPro" id="IPR050498">
    <property type="entry name" value="Ycf3"/>
</dbReference>
<evidence type="ECO:0000256" key="4">
    <source>
        <dbReference type="SAM" id="SignalP"/>
    </source>
</evidence>
<keyword evidence="1" id="KW-0677">Repeat</keyword>
<feature type="repeat" description="TPR" evidence="3">
    <location>
        <begin position="413"/>
        <end position="446"/>
    </location>
</feature>
<dbReference type="SMART" id="SM00028">
    <property type="entry name" value="TPR"/>
    <property type="match status" value="6"/>
</dbReference>
<feature type="chain" id="PRO_5034408077" evidence="4">
    <location>
        <begin position="23"/>
        <end position="589"/>
    </location>
</feature>
<dbReference type="Pfam" id="PF13432">
    <property type="entry name" value="TPR_16"/>
    <property type="match status" value="3"/>
</dbReference>
<keyword evidence="2 3" id="KW-0802">TPR repeat</keyword>
<gene>
    <name evidence="5" type="ORF">JO391_14715</name>
</gene>
<dbReference type="SUPFAM" id="SSF48452">
    <property type="entry name" value="TPR-like"/>
    <property type="match status" value="3"/>
</dbReference>
<dbReference type="Proteomes" id="UP000826300">
    <property type="component" value="Chromosome"/>
</dbReference>
<dbReference type="Gene3D" id="1.25.40.10">
    <property type="entry name" value="Tetratricopeptide repeat domain"/>
    <property type="match status" value="2"/>
</dbReference>
<evidence type="ECO:0000313" key="5">
    <source>
        <dbReference type="EMBL" id="QYZ68988.1"/>
    </source>
</evidence>
<feature type="signal peptide" evidence="4">
    <location>
        <begin position="1"/>
        <end position="22"/>
    </location>
</feature>
<keyword evidence="4" id="KW-0732">Signal</keyword>